<name>A0ACC3ZI03_COLTU</name>
<dbReference type="EMBL" id="VUJX02000001">
    <property type="protein sequence ID" value="KAL0943765.1"/>
    <property type="molecule type" value="Genomic_DNA"/>
</dbReference>
<accession>A0ACC3ZI03</accession>
<sequence length="658" mass="73542">MPPMQPATALPFKPYRPQSLSLNNMSNAAMDSSSQRPPLNLEHHYSEVTKRRLPSKMKEYYKFFQIPGIGNLAGGLPHSSLFPFDTLEAQAAKPERWEPSPIPDNDAGFTAPNGAAALPIRSSSSSNSAANKDKEKDVKAARHVTVPGSDAERDPLRRIDVATALQYGTAEGYPPLRSFVRQFTREHLHPNVPYLGGPEVILSCGSTDGFSKVLELLTNPWNPAKDDVRERQGMICEVFVYSQVLTQILPRGIQVAPVEMDEVGMIAYGPGGLEELLAGWDEENGRRPHFLYTVTMGHNPTSGVLPIERRRELYEIASKYDVIIVEDDPYWYLQYPSAAQAEAKHRGLPPPKPTRSVSKPGKSSGYRFLDSLTQSFLNIDVDGRVIRLDTFSKTIAPGCRLGWITAQPAIIERLLRITEVTTQQPSGFVQSTVAELIMGEQPPAVRSAFAALTSRQKQTFEGWQMDGWVRWLEGLRGVYERRMNRMSSILDDGAIQIKQSTPRSAEDAEWGVVSKTRLYDFSWPRGGMFIWLRVRLEAHPLWMAKGGKILPLLDGEKLSTALMIFATQKPYRVLISTGMMFSATPEIKAERGWGYFRLCFAAESEENVDLCSQRLSDAIQAFWRIKKVEEIEELLGDFVAPDEASMEGLGNLGLWMGC</sequence>
<reference evidence="1 2" key="1">
    <citation type="journal article" date="2020" name="Phytopathology">
        <title>Genome Sequence Resources of Colletotrichum truncatum, C. plurivorum, C. musicola, and C. sojae: Four Species Pathogenic to Soybean (Glycine max).</title>
        <authorList>
            <person name="Rogerio F."/>
            <person name="Boufleur T.R."/>
            <person name="Ciampi-Guillardi M."/>
            <person name="Sukno S.A."/>
            <person name="Thon M.R."/>
            <person name="Massola Junior N.S."/>
            <person name="Baroncelli R."/>
        </authorList>
    </citation>
    <scope>NUCLEOTIDE SEQUENCE [LARGE SCALE GENOMIC DNA]</scope>
    <source>
        <strain evidence="1 2">CMES1059</strain>
    </source>
</reference>
<comment type="caution">
    <text evidence="1">The sequence shown here is derived from an EMBL/GenBank/DDBJ whole genome shotgun (WGS) entry which is preliminary data.</text>
</comment>
<keyword evidence="1" id="KW-0032">Aminotransferase</keyword>
<organism evidence="1 2">
    <name type="scientific">Colletotrichum truncatum</name>
    <name type="common">Anthracnose fungus</name>
    <name type="synonym">Colletotrichum capsici</name>
    <dbReference type="NCBI Taxonomy" id="5467"/>
    <lineage>
        <taxon>Eukaryota</taxon>
        <taxon>Fungi</taxon>
        <taxon>Dikarya</taxon>
        <taxon>Ascomycota</taxon>
        <taxon>Pezizomycotina</taxon>
        <taxon>Sordariomycetes</taxon>
        <taxon>Hypocreomycetidae</taxon>
        <taxon>Glomerellales</taxon>
        <taxon>Glomerellaceae</taxon>
        <taxon>Colletotrichum</taxon>
        <taxon>Colletotrichum truncatum species complex</taxon>
    </lineage>
</organism>
<evidence type="ECO:0000313" key="1">
    <source>
        <dbReference type="EMBL" id="KAL0943765.1"/>
    </source>
</evidence>
<keyword evidence="1" id="KW-0808">Transferase</keyword>
<gene>
    <name evidence="1" type="ORF">CTRU02_201652</name>
</gene>
<proteinExistence type="predicted"/>
<dbReference type="Proteomes" id="UP000805649">
    <property type="component" value="Unassembled WGS sequence"/>
</dbReference>
<keyword evidence="2" id="KW-1185">Reference proteome</keyword>
<evidence type="ECO:0000313" key="2">
    <source>
        <dbReference type="Proteomes" id="UP000805649"/>
    </source>
</evidence>
<protein>
    <submittedName>
        <fullName evidence="1">Aromatic amino acid aminotransferase</fullName>
    </submittedName>
</protein>